<dbReference type="Proteomes" id="UP000261875">
    <property type="component" value="Chromosome"/>
</dbReference>
<dbReference type="OrthoDB" id="7065799at2"/>
<name>A0A2U8I6K3_9GAMM</name>
<dbReference type="EMBL" id="CP021659">
    <property type="protein sequence ID" value="AWK14813.1"/>
    <property type="molecule type" value="Genomic_DNA"/>
</dbReference>
<evidence type="ECO:0000256" key="2">
    <source>
        <dbReference type="SAM" id="Phobius"/>
    </source>
</evidence>
<feature type="transmembrane region" description="Helical" evidence="2">
    <location>
        <begin position="12"/>
        <end position="31"/>
    </location>
</feature>
<dbReference type="NCBIfam" id="TIGR02532">
    <property type="entry name" value="IV_pilin_GFxxxE"/>
    <property type="match status" value="1"/>
</dbReference>
<dbReference type="AlphaFoldDB" id="A0A2U8I6K3"/>
<evidence type="ECO:0000313" key="3">
    <source>
        <dbReference type="EMBL" id="AWK14813.1"/>
    </source>
</evidence>
<sequence>MKSPIAIKQQGVSLIELLLVMFLVGLMVTWGRQGWYRHQQREQLVTNAQQLLAFLTRIKADADWHNHTILLWVQHSGRGCLGSREILAAACEGRTDNVFIPSGNISLSATAQNEMGFYGRRNTAQPGHFTLVNSAGRIQLVISNRGRMRLCSEDKSIAGIGRCH</sequence>
<keyword evidence="2" id="KW-0472">Membrane</keyword>
<keyword evidence="4" id="KW-1185">Reference proteome</keyword>
<keyword evidence="2" id="KW-1133">Transmembrane helix</keyword>
<dbReference type="Pfam" id="PF07963">
    <property type="entry name" value="N_methyl"/>
    <property type="match status" value="1"/>
</dbReference>
<keyword evidence="2" id="KW-0812">Transmembrane</keyword>
<dbReference type="SUPFAM" id="SSF54523">
    <property type="entry name" value="Pili subunits"/>
    <property type="match status" value="1"/>
</dbReference>
<evidence type="ECO:0000313" key="4">
    <source>
        <dbReference type="Proteomes" id="UP000261875"/>
    </source>
</evidence>
<evidence type="ECO:0000256" key="1">
    <source>
        <dbReference type="ARBA" id="ARBA00004167"/>
    </source>
</evidence>
<dbReference type="RefSeq" id="WP_072551125.1">
    <property type="nucleotide sequence ID" value="NZ_CP021659.1"/>
</dbReference>
<protein>
    <submittedName>
        <fullName evidence="3">Prepilin-type cleavage/methylation domain-containing protein</fullName>
    </submittedName>
</protein>
<comment type="subcellular location">
    <subcellularLocation>
        <location evidence="1">Membrane</location>
        <topology evidence="1">Single-pass membrane protein</topology>
    </subcellularLocation>
</comment>
<dbReference type="KEGG" id="fsm:CCS41_10570"/>
<dbReference type="InterPro" id="IPR012902">
    <property type="entry name" value="N_methyl_site"/>
</dbReference>
<dbReference type="GO" id="GO:0016020">
    <property type="term" value="C:membrane"/>
    <property type="evidence" value="ECO:0007669"/>
    <property type="project" value="UniProtKB-SubCell"/>
</dbReference>
<dbReference type="STRING" id="1878942.GCA_900128755_00043"/>
<organism evidence="3 4">
    <name type="scientific">Candidatus Fukatsuia symbiotica</name>
    <dbReference type="NCBI Taxonomy" id="1878942"/>
    <lineage>
        <taxon>Bacteria</taxon>
        <taxon>Pseudomonadati</taxon>
        <taxon>Pseudomonadota</taxon>
        <taxon>Gammaproteobacteria</taxon>
        <taxon>Enterobacterales</taxon>
        <taxon>Yersiniaceae</taxon>
        <taxon>Candidatus Fukatsuia</taxon>
    </lineage>
</organism>
<proteinExistence type="predicted"/>
<gene>
    <name evidence="3" type="ORF">CCS41_10570</name>
</gene>
<dbReference type="NCBIfam" id="NF007800">
    <property type="entry name" value="PRK10506.1"/>
    <property type="match status" value="1"/>
</dbReference>
<accession>A0A2U8I6K3</accession>
<reference evidence="3 4" key="1">
    <citation type="submission" date="2017-05" db="EMBL/GenBank/DDBJ databases">
        <title>Genome sequence of Candidatus Fukatsuia symbiotica and Candidatus Hamiltonella defensa from Acyrthosiphon pisum strain 5D.</title>
        <authorList>
            <person name="Patel V.A."/>
            <person name="Chevignon G."/>
            <person name="Russell J.A."/>
            <person name="Oliver K.M."/>
        </authorList>
    </citation>
    <scope>NUCLEOTIDE SEQUENCE [LARGE SCALE GENOMIC DNA]</scope>
    <source>
        <strain evidence="3 4">5D</strain>
    </source>
</reference>
<dbReference type="InterPro" id="IPR045584">
    <property type="entry name" value="Pilin-like"/>
</dbReference>